<comment type="caution">
    <text evidence="4">The sequence shown here is derived from an EMBL/GenBank/DDBJ whole genome shotgun (WGS) entry which is preliminary data.</text>
</comment>
<dbReference type="GO" id="GO:0004015">
    <property type="term" value="F:adenosylmethionine-8-amino-7-oxononanoate transaminase activity"/>
    <property type="evidence" value="ECO:0007669"/>
    <property type="project" value="TreeGrafter"/>
</dbReference>
<dbReference type="InterPro" id="IPR015422">
    <property type="entry name" value="PyrdxlP-dep_Trfase_small"/>
</dbReference>
<accession>A0AAP0EG82</accession>
<organism evidence="4 5">
    <name type="scientific">Stephania yunnanensis</name>
    <dbReference type="NCBI Taxonomy" id="152371"/>
    <lineage>
        <taxon>Eukaryota</taxon>
        <taxon>Viridiplantae</taxon>
        <taxon>Streptophyta</taxon>
        <taxon>Embryophyta</taxon>
        <taxon>Tracheophyta</taxon>
        <taxon>Spermatophyta</taxon>
        <taxon>Magnoliopsida</taxon>
        <taxon>Ranunculales</taxon>
        <taxon>Menispermaceae</taxon>
        <taxon>Menispermoideae</taxon>
        <taxon>Cissampelideae</taxon>
        <taxon>Stephania</taxon>
    </lineage>
</organism>
<evidence type="ECO:0000256" key="3">
    <source>
        <dbReference type="SAM" id="MobiDB-lite"/>
    </source>
</evidence>
<sequence>MSALIHSVDLANELLDTFTARQMGKVFFTNSGSEANDSQWSKLKSSISSHHGHRKERNITEHVKSISPRFQDGIKAFSDNPIIEEIRGNGLVFGTEFTDNKSPSDLFPVEWATPIEMEFFFRDASEELPRAELNFYNQDIQRCPFFRNINIPTNFSLLSPMNFPMPAKLQRRCQELTQTTPDQPVDDEAMYYKVAGFSPTTRHRAVAPRRSPRSSRSRATAGPHLCRSRAAAGVALLTNLTTPRRWSSSSSPSSRHFLVAGTAVRDLHVALCQHPAIGLLLLLLIPRSATVVETSSSLLPRVRGLAGATLLVRSF</sequence>
<dbReference type="PANTHER" id="PTHR42684:SF3">
    <property type="entry name" value="ADENOSYLMETHIONINE-8-AMINO-7-OXONONANOATE AMINOTRANSFERASE"/>
    <property type="match status" value="1"/>
</dbReference>
<keyword evidence="2" id="KW-0808">Transferase</keyword>
<evidence type="ECO:0000256" key="2">
    <source>
        <dbReference type="ARBA" id="ARBA00022679"/>
    </source>
</evidence>
<feature type="region of interest" description="Disordered" evidence="3">
    <location>
        <begin position="202"/>
        <end position="222"/>
    </location>
</feature>
<dbReference type="EMBL" id="JBBNAF010000012">
    <property type="protein sequence ID" value="KAK9092861.1"/>
    <property type="molecule type" value="Genomic_DNA"/>
</dbReference>
<name>A0AAP0EG82_9MAGN</name>
<feature type="compositionally biased region" description="Basic residues" evidence="3">
    <location>
        <begin position="202"/>
        <end position="216"/>
    </location>
</feature>
<evidence type="ECO:0000256" key="1">
    <source>
        <dbReference type="ARBA" id="ARBA00022576"/>
    </source>
</evidence>
<gene>
    <name evidence="4" type="ORF">Syun_027772</name>
</gene>
<dbReference type="Gene3D" id="3.90.1150.10">
    <property type="entry name" value="Aspartate Aminotransferase, domain 1"/>
    <property type="match status" value="1"/>
</dbReference>
<evidence type="ECO:0000313" key="4">
    <source>
        <dbReference type="EMBL" id="KAK9092861.1"/>
    </source>
</evidence>
<evidence type="ECO:0000313" key="5">
    <source>
        <dbReference type="Proteomes" id="UP001420932"/>
    </source>
</evidence>
<dbReference type="PANTHER" id="PTHR42684">
    <property type="entry name" value="ADENOSYLMETHIONINE-8-AMINO-7-OXONONANOATE AMINOTRANSFERASE"/>
    <property type="match status" value="1"/>
</dbReference>
<proteinExistence type="predicted"/>
<protein>
    <submittedName>
        <fullName evidence="4">Uncharacterized protein</fullName>
    </submittedName>
</protein>
<dbReference type="GO" id="GO:0009102">
    <property type="term" value="P:biotin biosynthetic process"/>
    <property type="evidence" value="ECO:0007669"/>
    <property type="project" value="TreeGrafter"/>
</dbReference>
<reference evidence="4 5" key="1">
    <citation type="submission" date="2024-01" db="EMBL/GenBank/DDBJ databases">
        <title>Genome assemblies of Stephania.</title>
        <authorList>
            <person name="Yang L."/>
        </authorList>
    </citation>
    <scope>NUCLEOTIDE SEQUENCE [LARGE SCALE GENOMIC DNA]</scope>
    <source>
        <strain evidence="4">YNDBR</strain>
        <tissue evidence="4">Leaf</tissue>
    </source>
</reference>
<keyword evidence="1" id="KW-0032">Aminotransferase</keyword>
<keyword evidence="5" id="KW-1185">Reference proteome</keyword>
<dbReference type="GO" id="GO:0009448">
    <property type="term" value="P:gamma-aminobutyric acid metabolic process"/>
    <property type="evidence" value="ECO:0007669"/>
    <property type="project" value="TreeGrafter"/>
</dbReference>
<dbReference type="Proteomes" id="UP001420932">
    <property type="component" value="Unassembled WGS sequence"/>
</dbReference>
<dbReference type="AlphaFoldDB" id="A0AAP0EG82"/>